<dbReference type="RefSeq" id="WP_035012943.1">
    <property type="nucleotide sequence ID" value="NZ_ARZY01000002.1"/>
</dbReference>
<accession>W7QJ58</accession>
<evidence type="ECO:0000313" key="2">
    <source>
        <dbReference type="Proteomes" id="UP000019276"/>
    </source>
</evidence>
<name>W7QJ58_9ALTE</name>
<dbReference type="Proteomes" id="UP000019276">
    <property type="component" value="Unassembled WGS sequence"/>
</dbReference>
<dbReference type="AlphaFoldDB" id="W7QJ58"/>
<sequence length="175" mass="19666">MEQSDRELSTDCFRAETARLLSLSVAQIHLGLSDGDASIGKVIEFCSEVANQCEAIQASMGHEEAAQATEAMHQQIKKAIIALQFYDRLSQRLAHVSSGLEELAELLAMEEHIKKAASWSNLRTKLVEQYCLVDEKEVYDYIMQGASVQQAIELMQKQKAQQNQQQDDETDITLF</sequence>
<keyword evidence="2" id="KW-1185">Reference proteome</keyword>
<dbReference type="eggNOG" id="ENOG5032SEP">
    <property type="taxonomic scope" value="Bacteria"/>
</dbReference>
<comment type="caution">
    <text evidence="1">The sequence shown here is derived from an EMBL/GenBank/DDBJ whole genome shotgun (WGS) entry which is preliminary data.</text>
</comment>
<dbReference type="OrthoDB" id="5612149at2"/>
<evidence type="ECO:0000313" key="1">
    <source>
        <dbReference type="EMBL" id="EWH11921.1"/>
    </source>
</evidence>
<dbReference type="STRING" id="1328313.DS2_02018"/>
<proteinExistence type="predicted"/>
<protein>
    <submittedName>
        <fullName evidence="1">Uncharacterized protein</fullName>
    </submittedName>
</protein>
<gene>
    <name evidence="1" type="ORF">DS2_02018</name>
</gene>
<reference evidence="1 2" key="1">
    <citation type="journal article" date="2014" name="Genome Announc.">
        <title>Draft Genome Sequence of the Agar-Degrading Bacterium Catenovulum sp. Strain DS-2, Isolated from Intestines of Haliotis diversicolor.</title>
        <authorList>
            <person name="Shan D."/>
            <person name="Li X."/>
            <person name="Gu Z."/>
            <person name="Wei G."/>
            <person name="Gao Z."/>
            <person name="Shao Z."/>
        </authorList>
    </citation>
    <scope>NUCLEOTIDE SEQUENCE [LARGE SCALE GENOMIC DNA]</scope>
    <source>
        <strain evidence="1 2">DS-2</strain>
    </source>
</reference>
<dbReference type="EMBL" id="ARZY01000002">
    <property type="protein sequence ID" value="EWH11921.1"/>
    <property type="molecule type" value="Genomic_DNA"/>
</dbReference>
<organism evidence="1 2">
    <name type="scientific">Catenovulum agarivorans DS-2</name>
    <dbReference type="NCBI Taxonomy" id="1328313"/>
    <lineage>
        <taxon>Bacteria</taxon>
        <taxon>Pseudomonadati</taxon>
        <taxon>Pseudomonadota</taxon>
        <taxon>Gammaproteobacteria</taxon>
        <taxon>Alteromonadales</taxon>
        <taxon>Alteromonadaceae</taxon>
        <taxon>Catenovulum</taxon>
    </lineage>
</organism>